<name>A0A1H7KSW8_OLID1</name>
<evidence type="ECO:0000259" key="2">
    <source>
        <dbReference type="Pfam" id="PF08327"/>
    </source>
</evidence>
<dbReference type="SUPFAM" id="SSF55961">
    <property type="entry name" value="Bet v1-like"/>
    <property type="match status" value="1"/>
</dbReference>
<dbReference type="AlphaFoldDB" id="A0A1H7KSW8"/>
<organism evidence="3 4">
    <name type="scientific">Olivibacter domesticus</name>
    <name type="common">Pseudosphingobacterium domesticum</name>
    <dbReference type="NCBI Taxonomy" id="407022"/>
    <lineage>
        <taxon>Bacteria</taxon>
        <taxon>Pseudomonadati</taxon>
        <taxon>Bacteroidota</taxon>
        <taxon>Sphingobacteriia</taxon>
        <taxon>Sphingobacteriales</taxon>
        <taxon>Sphingobacteriaceae</taxon>
        <taxon>Olivibacter</taxon>
    </lineage>
</organism>
<evidence type="ECO:0000313" key="4">
    <source>
        <dbReference type="Proteomes" id="UP000199421"/>
    </source>
</evidence>
<dbReference type="OrthoDB" id="384974at2"/>
<accession>A0A1H7KSW8</accession>
<dbReference type="EMBL" id="FOAF01000001">
    <property type="protein sequence ID" value="SEK89630.1"/>
    <property type="molecule type" value="Genomic_DNA"/>
</dbReference>
<reference evidence="4" key="1">
    <citation type="submission" date="2016-10" db="EMBL/GenBank/DDBJ databases">
        <authorList>
            <person name="Varghese N."/>
            <person name="Submissions S."/>
        </authorList>
    </citation>
    <scope>NUCLEOTIDE SEQUENCE [LARGE SCALE GENOMIC DNA]</scope>
    <source>
        <strain evidence="4">DSM 18733</strain>
    </source>
</reference>
<dbReference type="STRING" id="407022.SAMN05661044_01447"/>
<dbReference type="Gene3D" id="3.30.530.20">
    <property type="match status" value="1"/>
</dbReference>
<dbReference type="RefSeq" id="WP_093321033.1">
    <property type="nucleotide sequence ID" value="NZ_FOAF01000001.1"/>
</dbReference>
<keyword evidence="4" id="KW-1185">Reference proteome</keyword>
<dbReference type="InterPro" id="IPR023393">
    <property type="entry name" value="START-like_dom_sf"/>
</dbReference>
<gene>
    <name evidence="3" type="ORF">SAMN05661044_01447</name>
</gene>
<feature type="domain" description="Activator of Hsp90 ATPase homologue 1/2-like C-terminal" evidence="2">
    <location>
        <begin position="13"/>
        <end position="136"/>
    </location>
</feature>
<dbReference type="CDD" id="cd08897">
    <property type="entry name" value="SRPBCC_CalC_Aha1-like_4"/>
    <property type="match status" value="1"/>
</dbReference>
<proteinExistence type="inferred from homology"/>
<dbReference type="Proteomes" id="UP000199421">
    <property type="component" value="Unassembled WGS sequence"/>
</dbReference>
<sequence>MKATKITVETTVKAPVEKVWEYYTTPGHILKWNSASDDWHTTKAENDLRVGGKFVSRMEAKDGSLGFDFEGVYDNVKTNERIAYTMTDGRKAEITFMDLHDETKMTVVFDAEGENPIEIQREGWQAILDSFTKYVETN</sequence>
<comment type="similarity">
    <text evidence="1">Belongs to the AHA1 family.</text>
</comment>
<evidence type="ECO:0000313" key="3">
    <source>
        <dbReference type="EMBL" id="SEK89630.1"/>
    </source>
</evidence>
<protein>
    <submittedName>
        <fullName evidence="3">Uncharacterized conserved protein YndB, AHSA1/START domain</fullName>
    </submittedName>
</protein>
<dbReference type="Pfam" id="PF08327">
    <property type="entry name" value="AHSA1"/>
    <property type="match status" value="1"/>
</dbReference>
<dbReference type="InterPro" id="IPR013538">
    <property type="entry name" value="ASHA1/2-like_C"/>
</dbReference>
<evidence type="ECO:0000256" key="1">
    <source>
        <dbReference type="ARBA" id="ARBA00006817"/>
    </source>
</evidence>